<protein>
    <recommendedName>
        <fullName evidence="4">AMP deaminase</fullName>
    </recommendedName>
</protein>
<dbReference type="Pfam" id="PF19326">
    <property type="entry name" value="AMP_deaminase"/>
    <property type="match status" value="1"/>
</dbReference>
<dbReference type="Gene3D" id="3.20.20.140">
    <property type="entry name" value="Metal-dependent hydrolases"/>
    <property type="match status" value="1"/>
</dbReference>
<dbReference type="OrthoDB" id="1723809at2759"/>
<evidence type="ECO:0000313" key="2">
    <source>
        <dbReference type="EMBL" id="KAH3679917.1"/>
    </source>
</evidence>
<dbReference type="GO" id="GO:0005829">
    <property type="term" value="C:cytosol"/>
    <property type="evidence" value="ECO:0007669"/>
    <property type="project" value="TreeGrafter"/>
</dbReference>
<dbReference type="GO" id="GO:0003876">
    <property type="term" value="F:AMP deaminase activity"/>
    <property type="evidence" value="ECO:0007669"/>
    <property type="project" value="InterPro"/>
</dbReference>
<dbReference type="AlphaFoldDB" id="A0A9P8PYG4"/>
<comment type="similarity">
    <text evidence="1">Belongs to the metallo-dependent hydrolases superfamily. Adenosine and AMP deaminases family.</text>
</comment>
<accession>A0A9P8PYG4</accession>
<dbReference type="InterPro" id="IPR032466">
    <property type="entry name" value="Metal_Hydrolase"/>
</dbReference>
<dbReference type="PANTHER" id="PTHR11359:SF7">
    <property type="entry name" value="INACTIVE DEAMINASE YBR284W-RELATED"/>
    <property type="match status" value="1"/>
</dbReference>
<proteinExistence type="inferred from homology"/>
<comment type="caution">
    <text evidence="2">The sequence shown here is derived from an EMBL/GenBank/DDBJ whole genome shotgun (WGS) entry which is preliminary data.</text>
</comment>
<name>A0A9P8PYG4_9ASCO</name>
<dbReference type="EMBL" id="JAEUBF010000206">
    <property type="protein sequence ID" value="KAH3679917.1"/>
    <property type="molecule type" value="Genomic_DNA"/>
</dbReference>
<dbReference type="PANTHER" id="PTHR11359">
    <property type="entry name" value="AMP DEAMINASE"/>
    <property type="match status" value="1"/>
</dbReference>
<reference evidence="2" key="2">
    <citation type="submission" date="2021-01" db="EMBL/GenBank/DDBJ databases">
        <authorList>
            <person name="Schikora-Tamarit M.A."/>
        </authorList>
    </citation>
    <scope>NUCLEOTIDE SEQUENCE</scope>
    <source>
        <strain evidence="2">CBS6341</strain>
    </source>
</reference>
<keyword evidence="3" id="KW-1185">Reference proteome</keyword>
<organism evidence="2 3">
    <name type="scientific">Wickerhamomyces mucosus</name>
    <dbReference type="NCBI Taxonomy" id="1378264"/>
    <lineage>
        <taxon>Eukaryota</taxon>
        <taxon>Fungi</taxon>
        <taxon>Dikarya</taxon>
        <taxon>Ascomycota</taxon>
        <taxon>Saccharomycotina</taxon>
        <taxon>Saccharomycetes</taxon>
        <taxon>Phaffomycetales</taxon>
        <taxon>Wickerhamomycetaceae</taxon>
        <taxon>Wickerhamomyces</taxon>
    </lineage>
</organism>
<reference evidence="2" key="1">
    <citation type="journal article" date="2021" name="Open Biol.">
        <title>Shared evolutionary footprints suggest mitochondrial oxidative damage underlies multiple complex I losses in fungi.</title>
        <authorList>
            <person name="Schikora-Tamarit M.A."/>
            <person name="Marcet-Houben M."/>
            <person name="Nosek J."/>
            <person name="Gabaldon T."/>
        </authorList>
    </citation>
    <scope>NUCLEOTIDE SEQUENCE</scope>
    <source>
        <strain evidence="2">CBS6341</strain>
    </source>
</reference>
<dbReference type="Gene3D" id="4.10.800.20">
    <property type="match status" value="1"/>
</dbReference>
<dbReference type="Proteomes" id="UP000769528">
    <property type="component" value="Unassembled WGS sequence"/>
</dbReference>
<evidence type="ECO:0000256" key="1">
    <source>
        <dbReference type="ARBA" id="ARBA00006676"/>
    </source>
</evidence>
<dbReference type="SUPFAM" id="SSF51556">
    <property type="entry name" value="Metallo-dependent hydrolases"/>
    <property type="match status" value="1"/>
</dbReference>
<dbReference type="InterPro" id="IPR006329">
    <property type="entry name" value="AMPD"/>
</dbReference>
<gene>
    <name evidence="2" type="ORF">WICMUC_000660</name>
</gene>
<evidence type="ECO:0008006" key="4">
    <source>
        <dbReference type="Google" id="ProtNLM"/>
    </source>
</evidence>
<dbReference type="GO" id="GO:0032264">
    <property type="term" value="P:IMP salvage"/>
    <property type="evidence" value="ECO:0007669"/>
    <property type="project" value="InterPro"/>
</dbReference>
<sequence>MRDVFQSRDIIYDDEVHLTHQSTNSKSDSIKNYLPLNQILYAEGHSVEIPSSLHNISLESDMIPINTRFDTQASLGEFTIEDEDFSFKRETFQELDNEHYSNNLRLFSIELNECLKLRDYYQDLSHQNPICNPINSDNWKTYPPPVPKGWNYAEEYGTERNDYYYDSKATPHYYGQSFNLEDYKLFFEESIRDLKTDGHEVFVGKHNSFKVTNFEFDSLPNFGRFFNDLQRIVNLSIDREGTSLAYQRLNFLRAKFENYLLLNENKETLVSKLNPHRDFYNVRKVDNNIDLSMSMSKKHLLNVINLKLREEPDRVVYKDEKGVSITLSQLFEPYFNETGAKKLNIDDLFEFGIIDRNFNMNDIMIDRSTDYESIVRNEILLKIDQTFLRIENESNGEYLSDTLKQVLSDYEKSKYQYGELGINFNLLPDFEKSEGLTKWESIANWVIDNKLISHNVKWIIRIPRNYAALRKVGKVSNFQEFLGHIFKQLFEISINPRKNIKLHYFLTKISAIDLLSGSFSEDTSVFDYKNLVSPNNWTTDENPPYSYYLYYIFLNLSNLNKFRKSRNLNCFNLRNHVASMSQNSGIGIITETLASNYLLGKNIINGEQLIQYPVLQYLYYLKQIGITMSPLTWNKKMQLINDDDRFVSQGSSAYELHPSIIFFKLGMKVALSTNKPLFSSMTREPLIEEYSVAGSIHKLSNVDLCELSRNSVLISGFNGCLKKHWIGIHYNGKEIVDYEDIDDFAVQRSNVPKMRTDYRNDTMHLEHKFLHSVSNLK</sequence>
<evidence type="ECO:0000313" key="3">
    <source>
        <dbReference type="Proteomes" id="UP000769528"/>
    </source>
</evidence>